<reference evidence="2" key="1">
    <citation type="submission" date="2006-03" db="EMBL/GenBank/DDBJ databases">
        <title>Complete sequence of Rhodopseudomonas palustris BisB18.</title>
        <authorList>
            <consortium name="US DOE Joint Genome Institute"/>
            <person name="Copeland A."/>
            <person name="Lucas S."/>
            <person name="Lapidus A."/>
            <person name="Barry K."/>
            <person name="Detter J.C."/>
            <person name="Glavina del Rio T."/>
            <person name="Hammon N."/>
            <person name="Israni S."/>
            <person name="Dalin E."/>
            <person name="Tice H."/>
            <person name="Pitluck S."/>
            <person name="Chain P."/>
            <person name="Malfatti S."/>
            <person name="Shin M."/>
            <person name="Vergez L."/>
            <person name="Schmutz J."/>
            <person name="Larimer F."/>
            <person name="Land M."/>
            <person name="Hauser L."/>
            <person name="Pelletier D.A."/>
            <person name="Kyrpides N."/>
            <person name="Anderson I."/>
            <person name="Oda Y."/>
            <person name="Harwood C.S."/>
            <person name="Richardson P."/>
        </authorList>
    </citation>
    <scope>NUCLEOTIDE SEQUENCE [LARGE SCALE GENOMIC DNA]</scope>
    <source>
        <strain evidence="2">BisB18</strain>
    </source>
</reference>
<dbReference type="KEGG" id="rpc:RPC_1827"/>
<dbReference type="OrthoDB" id="9807414at2"/>
<evidence type="ECO:0000313" key="2">
    <source>
        <dbReference type="EMBL" id="ABD87386.1"/>
    </source>
</evidence>
<dbReference type="EMBL" id="CP000301">
    <property type="protein sequence ID" value="ABD87386.1"/>
    <property type="molecule type" value="Genomic_DNA"/>
</dbReference>
<dbReference type="CDD" id="cd02440">
    <property type="entry name" value="AdoMet_MTases"/>
    <property type="match status" value="1"/>
</dbReference>
<dbReference type="eggNOG" id="COG2230">
    <property type="taxonomic scope" value="Bacteria"/>
</dbReference>
<dbReference type="Pfam" id="PF08242">
    <property type="entry name" value="Methyltransf_12"/>
    <property type="match status" value="1"/>
</dbReference>
<dbReference type="RefSeq" id="WP_011472290.1">
    <property type="nucleotide sequence ID" value="NC_007925.1"/>
</dbReference>
<accession>Q217Q0</accession>
<dbReference type="InterPro" id="IPR013217">
    <property type="entry name" value="Methyltransf_12"/>
</dbReference>
<dbReference type="STRING" id="316056.RPC_1827"/>
<dbReference type="InterPro" id="IPR029063">
    <property type="entry name" value="SAM-dependent_MTases_sf"/>
</dbReference>
<dbReference type="SUPFAM" id="SSF53335">
    <property type="entry name" value="S-adenosyl-L-methionine-dependent methyltransferases"/>
    <property type="match status" value="1"/>
</dbReference>
<evidence type="ECO:0000259" key="1">
    <source>
        <dbReference type="Pfam" id="PF08242"/>
    </source>
</evidence>
<name>Q217Q0_RHOPB</name>
<dbReference type="AlphaFoldDB" id="Q217Q0"/>
<organism evidence="2">
    <name type="scientific">Rhodopseudomonas palustris (strain BisB18)</name>
    <dbReference type="NCBI Taxonomy" id="316056"/>
    <lineage>
        <taxon>Bacteria</taxon>
        <taxon>Pseudomonadati</taxon>
        <taxon>Pseudomonadota</taxon>
        <taxon>Alphaproteobacteria</taxon>
        <taxon>Hyphomicrobiales</taxon>
        <taxon>Nitrobacteraceae</taxon>
        <taxon>Rhodopseudomonas</taxon>
    </lineage>
</organism>
<dbReference type="HOGENOM" id="CLU_094112_0_0_5"/>
<gene>
    <name evidence="2" type="ordered locus">RPC_1827</name>
</gene>
<feature type="domain" description="Methyltransferase type 12" evidence="1">
    <location>
        <begin position="73"/>
        <end position="166"/>
    </location>
</feature>
<protein>
    <recommendedName>
        <fullName evidence="1">Methyltransferase type 12 domain-containing protein</fullName>
    </recommendedName>
</protein>
<dbReference type="Gene3D" id="3.40.50.150">
    <property type="entry name" value="Vaccinia Virus protein VP39"/>
    <property type="match status" value="1"/>
</dbReference>
<sequence>MSIEAPQGLRAPLGLTPAIHQQDFIFDFVQRAITPEKEAFEYYFGSGRKSANNLRAVLEADTTIDPDCRFSLLEFASGYGCVTRHLPTELPNAEITACDIHQEAMDFISREMKIDTALSQTKPSLFNIGRQFDVVFALSFFSHMPDRTFGPWLEELFRHVKPGGFLIFTTHGETSMRNEGVQSVATKDGFWFGANSEQKDLDTAEYGTTFSLPIYVTRQIYRRLKAPITVLRTAFWWEQQDAYVVAMPEDANWELFPKDFDGELYLRLHPDVKEASVDPRVHYLTHGRGEGRHYR</sequence>
<proteinExistence type="predicted"/>